<evidence type="ECO:0000256" key="1">
    <source>
        <dbReference type="SAM" id="MobiDB-lite"/>
    </source>
</evidence>
<protein>
    <submittedName>
        <fullName evidence="2">Uncharacterized protein</fullName>
    </submittedName>
</protein>
<sequence length="100" mass="11342">MQRMPVSEGEEEGSNQREYGKGYQTERWAVSEKEEWCTKVGEGDTKVGEGDTKVGDGDTKVGEGVTRMVVRVPVKGRKLNREDIGEEERESKMRKGYQNE</sequence>
<evidence type="ECO:0000313" key="2">
    <source>
        <dbReference type="EMBL" id="KAK4315921.1"/>
    </source>
</evidence>
<feature type="region of interest" description="Disordered" evidence="1">
    <location>
        <begin position="79"/>
        <end position="100"/>
    </location>
</feature>
<proteinExistence type="predicted"/>
<reference evidence="2" key="1">
    <citation type="submission" date="2023-11" db="EMBL/GenBank/DDBJ databases">
        <title>Genome assemblies of two species of porcelain crab, Petrolisthes cinctipes and Petrolisthes manimaculis (Anomura: Porcellanidae).</title>
        <authorList>
            <person name="Angst P."/>
        </authorList>
    </citation>
    <scope>NUCLEOTIDE SEQUENCE</scope>
    <source>
        <strain evidence="2">PB745_02</strain>
        <tissue evidence="2">Gill</tissue>
    </source>
</reference>
<feature type="compositionally biased region" description="Basic and acidic residues" evidence="1">
    <location>
        <begin position="29"/>
        <end position="61"/>
    </location>
</feature>
<feature type="region of interest" description="Disordered" evidence="1">
    <location>
        <begin position="1"/>
        <end position="61"/>
    </location>
</feature>
<accession>A0AAE1UCS2</accession>
<gene>
    <name evidence="2" type="ORF">Pmani_012882</name>
</gene>
<feature type="compositionally biased region" description="Basic and acidic residues" evidence="1">
    <location>
        <begin position="79"/>
        <end position="93"/>
    </location>
</feature>
<evidence type="ECO:0000313" key="3">
    <source>
        <dbReference type="Proteomes" id="UP001292094"/>
    </source>
</evidence>
<name>A0AAE1UCS2_9EUCA</name>
<dbReference type="Proteomes" id="UP001292094">
    <property type="component" value="Unassembled WGS sequence"/>
</dbReference>
<comment type="caution">
    <text evidence="2">The sequence shown here is derived from an EMBL/GenBank/DDBJ whole genome shotgun (WGS) entry which is preliminary data.</text>
</comment>
<organism evidence="2 3">
    <name type="scientific">Petrolisthes manimaculis</name>
    <dbReference type="NCBI Taxonomy" id="1843537"/>
    <lineage>
        <taxon>Eukaryota</taxon>
        <taxon>Metazoa</taxon>
        <taxon>Ecdysozoa</taxon>
        <taxon>Arthropoda</taxon>
        <taxon>Crustacea</taxon>
        <taxon>Multicrustacea</taxon>
        <taxon>Malacostraca</taxon>
        <taxon>Eumalacostraca</taxon>
        <taxon>Eucarida</taxon>
        <taxon>Decapoda</taxon>
        <taxon>Pleocyemata</taxon>
        <taxon>Anomura</taxon>
        <taxon>Galatheoidea</taxon>
        <taxon>Porcellanidae</taxon>
        <taxon>Petrolisthes</taxon>
    </lineage>
</organism>
<dbReference type="AlphaFoldDB" id="A0AAE1UCS2"/>
<dbReference type="EMBL" id="JAWZYT010001066">
    <property type="protein sequence ID" value="KAK4315921.1"/>
    <property type="molecule type" value="Genomic_DNA"/>
</dbReference>
<keyword evidence="3" id="KW-1185">Reference proteome</keyword>